<keyword evidence="2" id="KW-1185">Reference proteome</keyword>
<feature type="non-terminal residue" evidence="1">
    <location>
        <position position="1"/>
    </location>
</feature>
<comment type="caution">
    <text evidence="1">The sequence shown here is derived from an EMBL/GenBank/DDBJ whole genome shotgun (WGS) entry which is preliminary data.</text>
</comment>
<proteinExistence type="predicted"/>
<name>A0A699ZZX7_HAELA</name>
<protein>
    <submittedName>
        <fullName evidence="1">Uncharacterized protein</fullName>
    </submittedName>
</protein>
<dbReference type="EMBL" id="BLLF01002541">
    <property type="protein sequence ID" value="GFH24454.1"/>
    <property type="molecule type" value="Genomic_DNA"/>
</dbReference>
<accession>A0A699ZZX7</accession>
<feature type="non-terminal residue" evidence="1">
    <location>
        <position position="74"/>
    </location>
</feature>
<dbReference type="AlphaFoldDB" id="A0A699ZZX7"/>
<organism evidence="1 2">
    <name type="scientific">Haematococcus lacustris</name>
    <name type="common">Green alga</name>
    <name type="synonym">Haematococcus pluvialis</name>
    <dbReference type="NCBI Taxonomy" id="44745"/>
    <lineage>
        <taxon>Eukaryota</taxon>
        <taxon>Viridiplantae</taxon>
        <taxon>Chlorophyta</taxon>
        <taxon>core chlorophytes</taxon>
        <taxon>Chlorophyceae</taxon>
        <taxon>CS clade</taxon>
        <taxon>Chlamydomonadales</taxon>
        <taxon>Haematococcaceae</taxon>
        <taxon>Haematococcus</taxon>
    </lineage>
</organism>
<reference evidence="1 2" key="1">
    <citation type="submission" date="2020-02" db="EMBL/GenBank/DDBJ databases">
        <title>Draft genome sequence of Haematococcus lacustris strain NIES-144.</title>
        <authorList>
            <person name="Morimoto D."/>
            <person name="Nakagawa S."/>
            <person name="Yoshida T."/>
            <person name="Sawayama S."/>
        </authorList>
    </citation>
    <scope>NUCLEOTIDE SEQUENCE [LARGE SCALE GENOMIC DNA]</scope>
    <source>
        <strain evidence="1 2">NIES-144</strain>
    </source>
</reference>
<evidence type="ECO:0000313" key="1">
    <source>
        <dbReference type="EMBL" id="GFH24454.1"/>
    </source>
</evidence>
<evidence type="ECO:0000313" key="2">
    <source>
        <dbReference type="Proteomes" id="UP000485058"/>
    </source>
</evidence>
<sequence>MQFLRALPGALGLILANVVAAPVVRVVKLAALATHPRVKRWPGVAQVHAFLPSTVHKVLSPMADSALLLVALTS</sequence>
<gene>
    <name evidence="1" type="ORF">HaLaN_22254</name>
</gene>
<dbReference type="Proteomes" id="UP000485058">
    <property type="component" value="Unassembled WGS sequence"/>
</dbReference>